<accession>A0A2S8GCW3</accession>
<gene>
    <name evidence="2" type="ORF">C5Y93_27520</name>
</gene>
<sequence length="158" mass="17674">MSEQALRDHVLYQLGGGGAHLSFEDAIADLPSKLRGAKVDGVPHTCWQLVYHMRICQWDILEFSRNPKHVSPTFPDGLWPETDAPPSEAAWEQELEAFWNDAQQMIDLVADPSTDLLAPIPHGDGQTILREAILIVDHNAYHLGQLVFLRRGLGAWSD</sequence>
<evidence type="ECO:0000313" key="3">
    <source>
        <dbReference type="Proteomes" id="UP000237819"/>
    </source>
</evidence>
<dbReference type="InterPro" id="IPR034660">
    <property type="entry name" value="DinB/YfiT-like"/>
</dbReference>
<protein>
    <submittedName>
        <fullName evidence="2">ABC transporter</fullName>
    </submittedName>
</protein>
<dbReference type="Gene3D" id="1.20.120.450">
    <property type="entry name" value="dinb family like domain"/>
    <property type="match status" value="1"/>
</dbReference>
<name>A0A2S8GCW3_9BACT</name>
<dbReference type="OrthoDB" id="9798830at2"/>
<dbReference type="SUPFAM" id="SSF109854">
    <property type="entry name" value="DinB/YfiT-like putative metalloenzymes"/>
    <property type="match status" value="1"/>
</dbReference>
<evidence type="ECO:0000259" key="1">
    <source>
        <dbReference type="Pfam" id="PF12867"/>
    </source>
</evidence>
<dbReference type="EMBL" id="PUHZ01000025">
    <property type="protein sequence ID" value="PQO42101.1"/>
    <property type="molecule type" value="Genomic_DNA"/>
</dbReference>
<comment type="caution">
    <text evidence="2">The sequence shown here is derived from an EMBL/GenBank/DDBJ whole genome shotgun (WGS) entry which is preliminary data.</text>
</comment>
<dbReference type="InterPro" id="IPR024775">
    <property type="entry name" value="DinB-like"/>
</dbReference>
<organism evidence="2 3">
    <name type="scientific">Blastopirellula marina</name>
    <dbReference type="NCBI Taxonomy" id="124"/>
    <lineage>
        <taxon>Bacteria</taxon>
        <taxon>Pseudomonadati</taxon>
        <taxon>Planctomycetota</taxon>
        <taxon>Planctomycetia</taxon>
        <taxon>Pirellulales</taxon>
        <taxon>Pirellulaceae</taxon>
        <taxon>Blastopirellula</taxon>
    </lineage>
</organism>
<proteinExistence type="predicted"/>
<reference evidence="2 3" key="1">
    <citation type="submission" date="2018-02" db="EMBL/GenBank/DDBJ databases">
        <title>Comparative genomes isolates from brazilian mangrove.</title>
        <authorList>
            <person name="Araujo J.E."/>
            <person name="Taketani R.G."/>
            <person name="Silva M.C.P."/>
            <person name="Loureco M.V."/>
            <person name="Andreote F.D."/>
        </authorList>
    </citation>
    <scope>NUCLEOTIDE SEQUENCE [LARGE SCALE GENOMIC DNA]</scope>
    <source>
        <strain evidence="2 3">Nap-Phe MGV</strain>
    </source>
</reference>
<dbReference type="Pfam" id="PF12867">
    <property type="entry name" value="DinB_2"/>
    <property type="match status" value="1"/>
</dbReference>
<evidence type="ECO:0000313" key="2">
    <source>
        <dbReference type="EMBL" id="PQO42101.1"/>
    </source>
</evidence>
<dbReference type="Proteomes" id="UP000237819">
    <property type="component" value="Unassembled WGS sequence"/>
</dbReference>
<dbReference type="RefSeq" id="WP_105339108.1">
    <property type="nucleotide sequence ID" value="NZ_PUHZ01000025.1"/>
</dbReference>
<feature type="domain" description="DinB-like" evidence="1">
    <location>
        <begin position="28"/>
        <end position="146"/>
    </location>
</feature>
<dbReference type="AlphaFoldDB" id="A0A2S8GCW3"/>